<proteinExistence type="predicted"/>
<sequence>MREVRLRDSLPQSSIPPIVPYFGLGDSSAMATRQLDSRHRTILSCLRCHQLKRKCNRKCPCSHCLGQGILCRYQVMSHDAAIHIAAETTEEAEESLRELVRKTWQVQDDRRPSKRVNRPAKCLVDIRNPYSWVCKTAPTLFPACNHIADGDDSTVHFIQMNYVPKLRLLALARMIWFCTCYTVLQTVTSLFTTRSSACSQPPPAIEPQTLGVMMQTKSVIFATTFLSARMYAAELEHTFNRPPPTSCLPLKLAAVQQIREAVLTSAIFSDELILGVLFLALSHNKNIDPLNEDQYHIDAAEKMIKARGGLYKLKCDQSIVNLFL</sequence>
<dbReference type="Proteomes" id="UP000836387">
    <property type="component" value="Unassembled WGS sequence"/>
</dbReference>
<gene>
    <name evidence="1" type="ORF">CRV2_00019177</name>
</gene>
<reference evidence="1" key="1">
    <citation type="submission" date="2020-04" db="EMBL/GenBank/DDBJ databases">
        <authorList>
            <person name="Broberg M."/>
        </authorList>
    </citation>
    <scope>NUCLEOTIDE SEQUENCE</scope>
</reference>
<reference evidence="1" key="2">
    <citation type="submission" date="2021-10" db="EMBL/GenBank/DDBJ databases">
        <authorList>
            <person name="Piombo E."/>
        </authorList>
    </citation>
    <scope>NUCLEOTIDE SEQUENCE</scope>
</reference>
<protein>
    <submittedName>
        <fullName evidence="1">Uncharacterized protein</fullName>
    </submittedName>
</protein>
<comment type="caution">
    <text evidence="1">The sequence shown here is derived from an EMBL/GenBank/DDBJ whole genome shotgun (WGS) entry which is preliminary data.</text>
</comment>
<accession>A0ACA9UDT4</accession>
<keyword evidence="2" id="KW-1185">Reference proteome</keyword>
<name>A0ACA9UDT4_BIOOC</name>
<dbReference type="EMBL" id="CADEHS020000210">
    <property type="protein sequence ID" value="CAG9950942.1"/>
    <property type="molecule type" value="Genomic_DNA"/>
</dbReference>
<organism evidence="1 2">
    <name type="scientific">Clonostachys rosea f. rosea IK726</name>
    <dbReference type="NCBI Taxonomy" id="1349383"/>
    <lineage>
        <taxon>Eukaryota</taxon>
        <taxon>Fungi</taxon>
        <taxon>Dikarya</taxon>
        <taxon>Ascomycota</taxon>
        <taxon>Pezizomycotina</taxon>
        <taxon>Sordariomycetes</taxon>
        <taxon>Hypocreomycetidae</taxon>
        <taxon>Hypocreales</taxon>
        <taxon>Bionectriaceae</taxon>
        <taxon>Clonostachys</taxon>
    </lineage>
</organism>
<evidence type="ECO:0000313" key="2">
    <source>
        <dbReference type="Proteomes" id="UP000836387"/>
    </source>
</evidence>
<evidence type="ECO:0000313" key="1">
    <source>
        <dbReference type="EMBL" id="CAG9950942.1"/>
    </source>
</evidence>